<evidence type="ECO:0000313" key="3">
    <source>
        <dbReference type="Proteomes" id="UP000613768"/>
    </source>
</evidence>
<dbReference type="RefSeq" id="WP_192029497.1">
    <property type="nucleotide sequence ID" value="NZ_JACYTR010000016.1"/>
</dbReference>
<feature type="transmembrane region" description="Helical" evidence="1">
    <location>
        <begin position="663"/>
        <end position="686"/>
    </location>
</feature>
<feature type="transmembrane region" description="Helical" evidence="1">
    <location>
        <begin position="376"/>
        <end position="397"/>
    </location>
</feature>
<comment type="caution">
    <text evidence="2">The sequence shown here is derived from an EMBL/GenBank/DDBJ whole genome shotgun (WGS) entry which is preliminary data.</text>
</comment>
<reference evidence="2 3" key="1">
    <citation type="submission" date="2020-09" db="EMBL/GenBank/DDBJ databases">
        <title>Pseudoxanthomonas sp. CAU 1598 isolated from sand of Yaerae Beach.</title>
        <authorList>
            <person name="Kim W."/>
        </authorList>
    </citation>
    <scope>NUCLEOTIDE SEQUENCE [LARGE SCALE GENOMIC DNA]</scope>
    <source>
        <strain evidence="2 3">CAU 1598</strain>
    </source>
</reference>
<evidence type="ECO:0008006" key="4">
    <source>
        <dbReference type="Google" id="ProtNLM"/>
    </source>
</evidence>
<sequence length="730" mass="77339">MSKVGHPQSDWTFASKWLLEGSFLVAFALAFALGLLALGAERSVQHITQGIPDAYVLTRVHQVPSDDGPLMMRVGFPTADARILSERVGPSAEVGFVGMDSVVADSAGRRVALDVLVLSPVAFGLVVPGGSCHESTLWLDASIAHRLVDQPISIGTSSYRGVATDLRRTQQWLGLPGPIAALCREQGPVAIAAVLAHGSALTEATLASLAQDRALFSGEMFGVRLKFDKLDASVRAALESQFAWAQGLAWAAPVLLSLLFVAWGILQGVSVRRANIQRRIFGASRAQLTRKMLARALARAALALVLASLALQLAVGLQGTGVQADLDWAAMGWLSVLAVVSALIPVWTMSIRRVDSDLREAMGGTHVTAAMRPYMLLWAVSLAASMVAVTLAASIALHARNVLNTDLGYQPEGLATLPVRVDQDDDLRRMQAEVLQSAYNEGADVASLICFPPWEFSGHSAVIGNDSTIGAGMGAGPSILKTLQVRAFTGRDFESFDMGVPVMMMQGKDDVVSVMSRSRANLIARIDGLMVGALRPESRLLSIQPIAALDCRSFAVLARGLDISTAGLRAFSERVASSFPEIAVGEATLVSKLISTARQPLSHLAWFLITAALLAAGQQLLVSIAVARAFLTAHVKELALRQALGERPATAATRLATKALPSVLIAALTGILLAVALQRFIAAAVFEFAPLSWTLLLALCAAIVATAIFALWSIATLRVANMPLLRALAE</sequence>
<accession>A0AAW3ZLL3</accession>
<feature type="transmembrane region" description="Helical" evidence="1">
    <location>
        <begin position="292"/>
        <end position="316"/>
    </location>
</feature>
<feature type="transmembrane region" description="Helical" evidence="1">
    <location>
        <begin position="21"/>
        <end position="40"/>
    </location>
</feature>
<feature type="transmembrane region" description="Helical" evidence="1">
    <location>
        <begin position="692"/>
        <end position="717"/>
    </location>
</feature>
<proteinExistence type="predicted"/>
<keyword evidence="1" id="KW-0472">Membrane</keyword>
<evidence type="ECO:0000256" key="1">
    <source>
        <dbReference type="SAM" id="Phobius"/>
    </source>
</evidence>
<feature type="transmembrane region" description="Helical" evidence="1">
    <location>
        <begin position="604"/>
        <end position="631"/>
    </location>
</feature>
<evidence type="ECO:0000313" key="2">
    <source>
        <dbReference type="EMBL" id="MBD8526077.1"/>
    </source>
</evidence>
<protein>
    <recommendedName>
        <fullName evidence="4">FtsX-like permease family protein</fullName>
    </recommendedName>
</protein>
<dbReference type="EMBL" id="JACYTR010000016">
    <property type="protein sequence ID" value="MBD8526077.1"/>
    <property type="molecule type" value="Genomic_DNA"/>
</dbReference>
<gene>
    <name evidence="2" type="ORF">IFO71_10040</name>
</gene>
<keyword evidence="1" id="KW-1133">Transmembrane helix</keyword>
<dbReference type="AlphaFoldDB" id="A0AAW3ZLL3"/>
<name>A0AAW3ZLL3_9GAMM</name>
<keyword evidence="1" id="KW-0812">Transmembrane</keyword>
<dbReference type="Proteomes" id="UP000613768">
    <property type="component" value="Unassembled WGS sequence"/>
</dbReference>
<feature type="transmembrane region" description="Helical" evidence="1">
    <location>
        <begin position="328"/>
        <end position="349"/>
    </location>
</feature>
<feature type="transmembrane region" description="Helical" evidence="1">
    <location>
        <begin position="248"/>
        <end position="271"/>
    </location>
</feature>
<keyword evidence="3" id="KW-1185">Reference proteome</keyword>
<organism evidence="2 3">
    <name type="scientific">Pseudomarimonas arenosa</name>
    <dbReference type="NCBI Taxonomy" id="2774145"/>
    <lineage>
        <taxon>Bacteria</taxon>
        <taxon>Pseudomonadati</taxon>
        <taxon>Pseudomonadota</taxon>
        <taxon>Gammaproteobacteria</taxon>
        <taxon>Lysobacterales</taxon>
        <taxon>Lysobacteraceae</taxon>
        <taxon>Pseudomarimonas</taxon>
    </lineage>
</organism>